<dbReference type="Proteomes" id="UP000516046">
    <property type="component" value="Chromosome"/>
</dbReference>
<dbReference type="EMBL" id="CP060696">
    <property type="protein sequence ID" value="QNO18956.1"/>
    <property type="molecule type" value="Genomic_DNA"/>
</dbReference>
<organism evidence="1 2">
    <name type="scientific">Caproicibacterium amylolyticum</name>
    <dbReference type="NCBI Taxonomy" id="2766537"/>
    <lineage>
        <taxon>Bacteria</taxon>
        <taxon>Bacillati</taxon>
        <taxon>Bacillota</taxon>
        <taxon>Clostridia</taxon>
        <taxon>Eubacteriales</taxon>
        <taxon>Oscillospiraceae</taxon>
        <taxon>Caproicibacterium</taxon>
    </lineage>
</organism>
<name>A0A7G9WJU4_9FIRM</name>
<evidence type="ECO:0000313" key="2">
    <source>
        <dbReference type="Proteomes" id="UP000516046"/>
    </source>
</evidence>
<reference evidence="1 2" key="1">
    <citation type="submission" date="2020-08" db="EMBL/GenBank/DDBJ databases">
        <authorList>
            <person name="Ren C."/>
            <person name="Gu Y."/>
            <person name="Xu Y."/>
        </authorList>
    </citation>
    <scope>NUCLEOTIDE SEQUENCE [LARGE SCALE GENOMIC DNA]</scope>
    <source>
        <strain evidence="1 2">LBM18003</strain>
    </source>
</reference>
<dbReference type="AlphaFoldDB" id="A0A7G9WJU4"/>
<proteinExistence type="predicted"/>
<protein>
    <submittedName>
        <fullName evidence="1">Uncharacterized protein</fullName>
    </submittedName>
</protein>
<accession>A0A7G9WJU4</accession>
<sequence length="73" mass="8534">MAWNRKVRCTKSINGRFIVGKIYSVTSDGKMKDENGDYGCACRTDSFKHWNKDCNWDAYAFEEVKEENESEQI</sequence>
<evidence type="ECO:0000313" key="1">
    <source>
        <dbReference type="EMBL" id="QNO18956.1"/>
    </source>
</evidence>
<dbReference type="RefSeq" id="WP_212508026.1">
    <property type="nucleotide sequence ID" value="NZ_CP060696.1"/>
</dbReference>
<dbReference type="KEGG" id="caml:H6X83_04845"/>
<keyword evidence="2" id="KW-1185">Reference proteome</keyword>
<gene>
    <name evidence="1" type="ORF">H6X83_04845</name>
</gene>